<dbReference type="AlphaFoldDB" id="A0AAV2QPV5"/>
<comment type="caution">
    <text evidence="1">The sequence shown here is derived from an EMBL/GenBank/DDBJ whole genome shotgun (WGS) entry which is preliminary data.</text>
</comment>
<evidence type="ECO:0000313" key="1">
    <source>
        <dbReference type="EMBL" id="CAL4090559.1"/>
    </source>
</evidence>
<sequence length="171" mass="19289">MPAVDYLDDEVEYFEAPLAMVPVLRLTPRELDGLLGDMEYRYGEDVVLEEQENDHKQDEEHVTEVGGVSRIKRQVSQEALNLALSHRDRNGNPRPVGRPHGRLDLNGVYKDRNNHHTQGGIGLGSVVYRSNNGRHSVGVGAYGSQGRGRYYGYGYKTKPQWGAGIGYRFRF</sequence>
<reference evidence="1 2" key="1">
    <citation type="submission" date="2024-05" db="EMBL/GenBank/DDBJ databases">
        <authorList>
            <person name="Wallberg A."/>
        </authorList>
    </citation>
    <scope>NUCLEOTIDE SEQUENCE [LARGE SCALE GENOMIC DNA]</scope>
</reference>
<dbReference type="EMBL" id="CAXKWB010008284">
    <property type="protein sequence ID" value="CAL4090559.1"/>
    <property type="molecule type" value="Genomic_DNA"/>
</dbReference>
<evidence type="ECO:0000313" key="2">
    <source>
        <dbReference type="Proteomes" id="UP001497623"/>
    </source>
</evidence>
<name>A0AAV2QPV5_MEGNR</name>
<proteinExistence type="predicted"/>
<protein>
    <submittedName>
        <fullName evidence="1">Uncharacterized protein</fullName>
    </submittedName>
</protein>
<dbReference type="Proteomes" id="UP001497623">
    <property type="component" value="Unassembled WGS sequence"/>
</dbReference>
<organism evidence="1 2">
    <name type="scientific">Meganyctiphanes norvegica</name>
    <name type="common">Northern krill</name>
    <name type="synonym">Thysanopoda norvegica</name>
    <dbReference type="NCBI Taxonomy" id="48144"/>
    <lineage>
        <taxon>Eukaryota</taxon>
        <taxon>Metazoa</taxon>
        <taxon>Ecdysozoa</taxon>
        <taxon>Arthropoda</taxon>
        <taxon>Crustacea</taxon>
        <taxon>Multicrustacea</taxon>
        <taxon>Malacostraca</taxon>
        <taxon>Eumalacostraca</taxon>
        <taxon>Eucarida</taxon>
        <taxon>Euphausiacea</taxon>
        <taxon>Euphausiidae</taxon>
        <taxon>Meganyctiphanes</taxon>
    </lineage>
</organism>
<accession>A0AAV2QPV5</accession>
<keyword evidence="2" id="KW-1185">Reference proteome</keyword>
<gene>
    <name evidence="1" type="ORF">MNOR_LOCUS14053</name>
</gene>